<dbReference type="NCBIfam" id="NF006383">
    <property type="entry name" value="PRK08626.1"/>
    <property type="match status" value="1"/>
</dbReference>
<evidence type="ECO:0000256" key="2">
    <source>
        <dbReference type="ARBA" id="ARBA00004515"/>
    </source>
</evidence>
<dbReference type="Proteomes" id="UP001144372">
    <property type="component" value="Unassembled WGS sequence"/>
</dbReference>
<comment type="subcellular location">
    <subcellularLocation>
        <location evidence="2">Cell inner membrane</location>
        <topology evidence="2">Peripheral membrane protein</topology>
        <orientation evidence="2">Cytoplasmic side</orientation>
    </subcellularLocation>
</comment>
<dbReference type="InterPro" id="IPR015939">
    <property type="entry name" value="Fum_Rdtase/Succ_DH_flav-like_C"/>
</dbReference>
<dbReference type="InterPro" id="IPR027477">
    <property type="entry name" value="Succ_DH/fumarate_Rdtase_cat_sf"/>
</dbReference>
<feature type="active site" description="Proton acceptor" evidence="12">
    <location>
        <position position="301"/>
    </location>
</feature>
<dbReference type="GO" id="GO:0009055">
    <property type="term" value="F:electron transfer activity"/>
    <property type="evidence" value="ECO:0007669"/>
    <property type="project" value="TreeGrafter"/>
</dbReference>
<keyword evidence="9" id="KW-0560">Oxidoreductase</keyword>
<evidence type="ECO:0000313" key="16">
    <source>
        <dbReference type="Proteomes" id="UP001144372"/>
    </source>
</evidence>
<dbReference type="GO" id="GO:0022900">
    <property type="term" value="P:electron transport chain"/>
    <property type="evidence" value="ECO:0007669"/>
    <property type="project" value="InterPro"/>
</dbReference>
<dbReference type="PROSITE" id="PS00504">
    <property type="entry name" value="FRD_SDH_FAD_BINDING"/>
    <property type="match status" value="1"/>
</dbReference>
<comment type="caution">
    <text evidence="15">The sequence shown here is derived from an EMBL/GenBank/DDBJ whole genome shotgun (WGS) entry which is preliminary data.</text>
</comment>
<keyword evidence="5" id="KW-0813">Transport</keyword>
<dbReference type="PANTHER" id="PTHR11632">
    <property type="entry name" value="SUCCINATE DEHYDROGENASE 2 FLAVOPROTEIN SUBUNIT"/>
    <property type="match status" value="1"/>
</dbReference>
<sequence>METFYTDLLCIGAGLAGERVAVEAASRGFETICLSIVPPRRSHSSAAQGGMQASLGNCCKGEGDCPDIHFSDTVKGSDWGCDQEVARMFAETAPIAVREMAHWGIPWNRVVPGKSTYFKGGKEFEKIESKEKEGLITARDFGGTAKWRTCYTSDGTGHTLLFTMDNQVVKLGVTVHDRVEAISLIHDGETCIGAVARCLKTGKLRVYLAKATLIATGGYGRLYRETTNAVICDGSGAILALRTGIVPIGNPEAVQFHPTGIVPTNILVTEGCRGDGGTLKDVNGERFMHIYEPEKQELASRDVVSRWMTHHIRKGLGVKSAYGDHLWLDIRHLGAKHIKTKLREVEEICNEFLGVDPITQMIPVRPCQHYSMGGVRTNKDGAAYGLKGLFAAGEAACWDMHGFNRLGGNSLAETIVAGRIVGQKVSDFLEGYEADFRTEVIRDAVKKEQERIAAVISGRDGKENVYEVRAAMQDALMEGVGIFRNGEDLHKAVEKLQVVAERAEKVGLRSNGVGANPELALALRIKGMVRLALCVAYGAEQRTESRGCHAREDYKERNDRDWLKRTLATWKEGDVLPTLNYESNSKVWEIPPGERGYGSCQIICSEDPEVMGRGITPPETN</sequence>
<keyword evidence="6" id="KW-0285">Flavoprotein</keyword>
<evidence type="ECO:0000259" key="13">
    <source>
        <dbReference type="Pfam" id="PF00890"/>
    </source>
</evidence>
<accession>A0A9W6L945</accession>
<organism evidence="15 16">
    <name type="scientific">Desulforhabdus amnigena</name>
    <dbReference type="NCBI Taxonomy" id="40218"/>
    <lineage>
        <taxon>Bacteria</taxon>
        <taxon>Pseudomonadati</taxon>
        <taxon>Thermodesulfobacteriota</taxon>
        <taxon>Syntrophobacteria</taxon>
        <taxon>Syntrophobacterales</taxon>
        <taxon>Syntrophobacteraceae</taxon>
        <taxon>Desulforhabdus</taxon>
    </lineage>
</organism>
<dbReference type="GO" id="GO:0050660">
    <property type="term" value="F:flavin adenine dinucleotide binding"/>
    <property type="evidence" value="ECO:0007669"/>
    <property type="project" value="InterPro"/>
</dbReference>
<evidence type="ECO:0000256" key="10">
    <source>
        <dbReference type="ARBA" id="ARBA00023136"/>
    </source>
</evidence>
<gene>
    <name evidence="15" type="primary">fdrA</name>
    <name evidence="15" type="ORF">DAMNIGENAA_37310</name>
</gene>
<dbReference type="GO" id="GO:0005886">
    <property type="term" value="C:plasma membrane"/>
    <property type="evidence" value="ECO:0007669"/>
    <property type="project" value="UniProtKB-SubCell"/>
</dbReference>
<comment type="catalytic activity">
    <reaction evidence="11">
        <text>a quinone + succinate = fumarate + a quinol</text>
        <dbReference type="Rhea" id="RHEA:40523"/>
        <dbReference type="ChEBI" id="CHEBI:24646"/>
        <dbReference type="ChEBI" id="CHEBI:29806"/>
        <dbReference type="ChEBI" id="CHEBI:30031"/>
        <dbReference type="ChEBI" id="CHEBI:132124"/>
        <dbReference type="EC" id="1.3.5.1"/>
    </reaction>
</comment>
<dbReference type="SUPFAM" id="SSF46977">
    <property type="entry name" value="Succinate dehydrogenase/fumarate reductase flavoprotein C-terminal domain"/>
    <property type="match status" value="1"/>
</dbReference>
<evidence type="ECO:0000256" key="8">
    <source>
        <dbReference type="ARBA" id="ARBA00022982"/>
    </source>
</evidence>
<evidence type="ECO:0000256" key="9">
    <source>
        <dbReference type="ARBA" id="ARBA00023002"/>
    </source>
</evidence>
<dbReference type="AlphaFoldDB" id="A0A9W6L945"/>
<evidence type="ECO:0000256" key="7">
    <source>
        <dbReference type="ARBA" id="ARBA00022827"/>
    </source>
</evidence>
<dbReference type="GO" id="GO:0009061">
    <property type="term" value="P:anaerobic respiration"/>
    <property type="evidence" value="ECO:0007669"/>
    <property type="project" value="TreeGrafter"/>
</dbReference>
<evidence type="ECO:0000256" key="1">
    <source>
        <dbReference type="ARBA" id="ARBA00001974"/>
    </source>
</evidence>
<keyword evidence="16" id="KW-1185">Reference proteome</keyword>
<dbReference type="RefSeq" id="WP_281796599.1">
    <property type="nucleotide sequence ID" value="NZ_BSDR01000001.1"/>
</dbReference>
<evidence type="ECO:0000256" key="4">
    <source>
        <dbReference type="ARBA" id="ARBA00012792"/>
    </source>
</evidence>
<dbReference type="NCBIfam" id="TIGR01812">
    <property type="entry name" value="sdhA_frdA_Gneg"/>
    <property type="match status" value="1"/>
</dbReference>
<dbReference type="InterPro" id="IPR014006">
    <property type="entry name" value="Succ_Dhase_FrdA_Gneg"/>
</dbReference>
<dbReference type="SUPFAM" id="SSF56425">
    <property type="entry name" value="Succinate dehydrogenase/fumarate reductase flavoprotein, catalytic domain"/>
    <property type="match status" value="1"/>
</dbReference>
<dbReference type="Gene3D" id="3.90.700.10">
    <property type="entry name" value="Succinate dehydrogenase/fumarate reductase flavoprotein, catalytic domain"/>
    <property type="match status" value="1"/>
</dbReference>
<evidence type="ECO:0000256" key="3">
    <source>
        <dbReference type="ARBA" id="ARBA00008040"/>
    </source>
</evidence>
<dbReference type="GO" id="GO:0008177">
    <property type="term" value="F:succinate dehydrogenase (quinone) activity"/>
    <property type="evidence" value="ECO:0007669"/>
    <property type="project" value="UniProtKB-EC"/>
</dbReference>
<dbReference type="InterPro" id="IPR003952">
    <property type="entry name" value="FRD_SDH_FAD_BS"/>
</dbReference>
<dbReference type="Pfam" id="PF00890">
    <property type="entry name" value="FAD_binding_2"/>
    <property type="match status" value="1"/>
</dbReference>
<dbReference type="Gene3D" id="3.10.20.820">
    <property type="match status" value="1"/>
</dbReference>
<proteinExistence type="inferred from homology"/>
<name>A0A9W6L945_9BACT</name>
<protein>
    <recommendedName>
        <fullName evidence="4">succinate dehydrogenase</fullName>
        <ecNumber evidence="4">1.3.5.1</ecNumber>
    </recommendedName>
</protein>
<evidence type="ECO:0000313" key="15">
    <source>
        <dbReference type="EMBL" id="GLI36298.1"/>
    </source>
</evidence>
<dbReference type="PANTHER" id="PTHR11632:SF71">
    <property type="entry name" value="FUMARATE REDUCTASE FLAVOPROTEIN SUBUNIT"/>
    <property type="match status" value="1"/>
</dbReference>
<dbReference type="FunFam" id="3.90.700.10:FF:000005">
    <property type="entry name" value="Succinate dehydrogenase flavoprotein subunit"/>
    <property type="match status" value="1"/>
</dbReference>
<dbReference type="Gene3D" id="3.50.50.60">
    <property type="entry name" value="FAD/NAD(P)-binding domain"/>
    <property type="match status" value="1"/>
</dbReference>
<evidence type="ECO:0000256" key="12">
    <source>
        <dbReference type="PIRSR" id="PIRSR630664-50"/>
    </source>
</evidence>
<dbReference type="InterPro" id="IPR037099">
    <property type="entry name" value="Fum_R/Succ_DH_flav-like_C_sf"/>
</dbReference>
<evidence type="ECO:0000259" key="14">
    <source>
        <dbReference type="Pfam" id="PF02910"/>
    </source>
</evidence>
<reference evidence="15" key="1">
    <citation type="submission" date="2022-12" db="EMBL/GenBank/DDBJ databases">
        <title>Reference genome sequencing for broad-spectrum identification of bacterial and archaeal isolates by mass spectrometry.</title>
        <authorList>
            <person name="Sekiguchi Y."/>
            <person name="Tourlousse D.M."/>
        </authorList>
    </citation>
    <scope>NUCLEOTIDE SEQUENCE</scope>
    <source>
        <strain evidence="15">ASRB1</strain>
    </source>
</reference>
<keyword evidence="7" id="KW-0274">FAD</keyword>
<dbReference type="Pfam" id="PF02910">
    <property type="entry name" value="Succ_DH_flav_C"/>
    <property type="match status" value="1"/>
</dbReference>
<comment type="similarity">
    <text evidence="3">Belongs to the FAD-dependent oxidoreductase 2 family. FRD/SDH subfamily.</text>
</comment>
<comment type="cofactor">
    <cofactor evidence="1">
        <name>FAD</name>
        <dbReference type="ChEBI" id="CHEBI:57692"/>
    </cofactor>
</comment>
<dbReference type="Gene3D" id="1.20.58.100">
    <property type="entry name" value="Fumarate reductase/succinate dehydrogenase flavoprotein-like, C-terminal domain"/>
    <property type="match status" value="1"/>
</dbReference>
<dbReference type="EMBL" id="BSDR01000001">
    <property type="protein sequence ID" value="GLI36298.1"/>
    <property type="molecule type" value="Genomic_DNA"/>
</dbReference>
<keyword evidence="8" id="KW-0249">Electron transport</keyword>
<dbReference type="SUPFAM" id="SSF51905">
    <property type="entry name" value="FAD/NAD(P)-binding domain"/>
    <property type="match status" value="1"/>
</dbReference>
<evidence type="ECO:0000256" key="11">
    <source>
        <dbReference type="ARBA" id="ARBA00049220"/>
    </source>
</evidence>
<dbReference type="InterPro" id="IPR030664">
    <property type="entry name" value="SdhA/FrdA/AprA"/>
</dbReference>
<keyword evidence="10" id="KW-0472">Membrane</keyword>
<dbReference type="InterPro" id="IPR003953">
    <property type="entry name" value="FAD-dep_OxRdtase_2_FAD-bd"/>
</dbReference>
<dbReference type="EC" id="1.3.5.1" evidence="4"/>
<feature type="domain" description="FAD-dependent oxidoreductase 2 FAD-binding" evidence="13">
    <location>
        <begin position="7"/>
        <end position="411"/>
    </location>
</feature>
<evidence type="ECO:0000256" key="5">
    <source>
        <dbReference type="ARBA" id="ARBA00022448"/>
    </source>
</evidence>
<dbReference type="InterPro" id="IPR036188">
    <property type="entry name" value="FAD/NAD-bd_sf"/>
</dbReference>
<evidence type="ECO:0000256" key="6">
    <source>
        <dbReference type="ARBA" id="ARBA00022630"/>
    </source>
</evidence>
<feature type="domain" description="Fumarate reductase/succinate dehydrogenase flavoprotein-like C-terminal" evidence="14">
    <location>
        <begin position="469"/>
        <end position="597"/>
    </location>
</feature>